<accession>A0A844WFX4</accession>
<feature type="transmembrane region" description="Helical" evidence="2">
    <location>
        <begin position="119"/>
        <end position="142"/>
    </location>
</feature>
<evidence type="ECO:0000256" key="2">
    <source>
        <dbReference type="SAM" id="Phobius"/>
    </source>
</evidence>
<proteinExistence type="predicted"/>
<keyword evidence="2" id="KW-1133">Transmembrane helix</keyword>
<dbReference type="SUPFAM" id="SSF141571">
    <property type="entry name" value="Pentapeptide repeat-like"/>
    <property type="match status" value="1"/>
</dbReference>
<sequence length="581" mass="63400">MGVNGAMNGNMTLTVPLSEAAFWTLVFAGSVIALSVLVWWILLQRSNSYRLPRDWSIKALAAFASALTPIWAALIAFVLYALWRLVWAFPHSDEGAPGVSVLWGALRLEGSGGADDLRWHVLALVGLLTALAGLLGIPMALIRVTTTERQTRAAEEGLITERINTAVQGLGAEKKVDRIGRPVTVTQGATTDTRIEWQTQTLGLDNGETVTERGDWQVFSETLPNLEVRIGAIYALERIAQDSDRDHVQIMEILCAYIRENAPAKDAPPNPKMIWDAAWKRLEGDGADEGEIPHRIQTETGISPDMIEPNALASWGRARAKPRIDVQTAITVIGRRSLRQIALEAAAQSSTRRKDYRPDLRDTNLQLADLSDLDLRTALVSTSRCEGANLWGAQLQGASLWGAQLQGARLREAQLQGARLWGAQLQGARLREAQLQGADLWGAELQGADLGEAQLQGAVLSDAQLQGANLGEAQLQGAHLGEAQLQGADLTGAQFSDTTAFYPATLRGAGLKAVDLSMLALNADLFKDTFGDSDVTLPEGYPWPEDWRPKDAEPLQLFEFEPEWRAFQDRIGYVPDPAGRR</sequence>
<keyword evidence="1" id="KW-0677">Repeat</keyword>
<dbReference type="Gene3D" id="2.160.20.80">
    <property type="entry name" value="E3 ubiquitin-protein ligase SopA"/>
    <property type="match status" value="2"/>
</dbReference>
<name>A0A844WFX4_9RHOB</name>
<dbReference type="InterPro" id="IPR001646">
    <property type="entry name" value="5peptide_repeat"/>
</dbReference>
<keyword evidence="4" id="KW-1185">Reference proteome</keyword>
<protein>
    <recommendedName>
        <fullName evidence="5">Pentapeptide repeat-containing protein</fullName>
    </recommendedName>
</protein>
<comment type="caution">
    <text evidence="3">The sequence shown here is derived from an EMBL/GenBank/DDBJ whole genome shotgun (WGS) entry which is preliminary data.</text>
</comment>
<dbReference type="PANTHER" id="PTHR47485">
    <property type="entry name" value="THYLAKOID LUMENAL 17.4 KDA PROTEIN, CHLOROPLASTIC"/>
    <property type="match status" value="1"/>
</dbReference>
<dbReference type="EMBL" id="WNXQ01000005">
    <property type="protein sequence ID" value="MWB78549.1"/>
    <property type="molecule type" value="Genomic_DNA"/>
</dbReference>
<feature type="transmembrane region" description="Helical" evidence="2">
    <location>
        <begin position="20"/>
        <end position="43"/>
    </location>
</feature>
<evidence type="ECO:0000313" key="3">
    <source>
        <dbReference type="EMBL" id="MWB78549.1"/>
    </source>
</evidence>
<dbReference type="AlphaFoldDB" id="A0A844WFX4"/>
<evidence type="ECO:0000313" key="4">
    <source>
        <dbReference type="Proteomes" id="UP000443843"/>
    </source>
</evidence>
<gene>
    <name evidence="3" type="ORF">GLS40_10970</name>
</gene>
<organism evidence="3 4">
    <name type="scientific">Pseudooceanicola pacificus</name>
    <dbReference type="NCBI Taxonomy" id="2676438"/>
    <lineage>
        <taxon>Bacteria</taxon>
        <taxon>Pseudomonadati</taxon>
        <taxon>Pseudomonadota</taxon>
        <taxon>Alphaproteobacteria</taxon>
        <taxon>Rhodobacterales</taxon>
        <taxon>Paracoccaceae</taxon>
        <taxon>Pseudooceanicola</taxon>
    </lineage>
</organism>
<dbReference type="Proteomes" id="UP000443843">
    <property type="component" value="Unassembled WGS sequence"/>
</dbReference>
<evidence type="ECO:0000256" key="1">
    <source>
        <dbReference type="ARBA" id="ARBA00022737"/>
    </source>
</evidence>
<dbReference type="Pfam" id="PF00805">
    <property type="entry name" value="Pentapeptide"/>
    <property type="match status" value="3"/>
</dbReference>
<keyword evidence="2" id="KW-0812">Transmembrane</keyword>
<reference evidence="3 4" key="1">
    <citation type="submission" date="2019-11" db="EMBL/GenBank/DDBJ databases">
        <title>Pseudooceanicola pacifica sp. nov., isolated from deep-sea sediment of the Pacific Ocean.</title>
        <authorList>
            <person name="Lyu L."/>
        </authorList>
    </citation>
    <scope>NUCLEOTIDE SEQUENCE [LARGE SCALE GENOMIC DNA]</scope>
    <source>
        <strain evidence="3 4">216_PA32_1</strain>
    </source>
</reference>
<evidence type="ECO:0008006" key="5">
    <source>
        <dbReference type="Google" id="ProtNLM"/>
    </source>
</evidence>
<feature type="transmembrane region" description="Helical" evidence="2">
    <location>
        <begin position="55"/>
        <end position="83"/>
    </location>
</feature>
<keyword evidence="2" id="KW-0472">Membrane</keyword>
<dbReference type="PANTHER" id="PTHR47485:SF1">
    <property type="entry name" value="THYLAKOID LUMENAL 17.4 KDA PROTEIN, CHLOROPLASTIC"/>
    <property type="match status" value="1"/>
</dbReference>